<comment type="caution">
    <text evidence="3">The sequence shown here is derived from an EMBL/GenBank/DDBJ whole genome shotgun (WGS) entry which is preliminary data.</text>
</comment>
<feature type="region of interest" description="Disordered" evidence="2">
    <location>
        <begin position="148"/>
        <end position="268"/>
    </location>
</feature>
<feature type="compositionally biased region" description="Low complexity" evidence="2">
    <location>
        <begin position="1"/>
        <end position="11"/>
    </location>
</feature>
<dbReference type="AlphaFoldDB" id="A0A8H6CQG4"/>
<feature type="compositionally biased region" description="Basic and acidic residues" evidence="2">
    <location>
        <begin position="250"/>
        <end position="268"/>
    </location>
</feature>
<accession>A0A8H6CQG4</accession>
<dbReference type="RefSeq" id="XP_037159216.1">
    <property type="nucleotide sequence ID" value="XM_037313928.1"/>
</dbReference>
<organism evidence="3 4">
    <name type="scientific">Letharia columbiana</name>
    <dbReference type="NCBI Taxonomy" id="112416"/>
    <lineage>
        <taxon>Eukaryota</taxon>
        <taxon>Fungi</taxon>
        <taxon>Dikarya</taxon>
        <taxon>Ascomycota</taxon>
        <taxon>Pezizomycotina</taxon>
        <taxon>Lecanoromycetes</taxon>
        <taxon>OSLEUM clade</taxon>
        <taxon>Lecanoromycetidae</taxon>
        <taxon>Lecanorales</taxon>
        <taxon>Lecanorineae</taxon>
        <taxon>Parmeliaceae</taxon>
        <taxon>Letharia</taxon>
    </lineage>
</organism>
<evidence type="ECO:0000256" key="2">
    <source>
        <dbReference type="SAM" id="MobiDB-lite"/>
    </source>
</evidence>
<reference evidence="3 4" key="1">
    <citation type="journal article" date="2020" name="Genomics">
        <title>Complete, high-quality genomes from long-read metagenomic sequencing of two wolf lichen thalli reveals enigmatic genome architecture.</title>
        <authorList>
            <person name="McKenzie S.K."/>
            <person name="Walston R.F."/>
            <person name="Allen J.L."/>
        </authorList>
    </citation>
    <scope>NUCLEOTIDE SEQUENCE [LARGE SCALE GENOMIC DNA]</scope>
    <source>
        <strain evidence="3">WasteWater2</strain>
    </source>
</reference>
<name>A0A8H6CQG4_9LECA</name>
<feature type="region of interest" description="Disordered" evidence="2">
    <location>
        <begin position="1"/>
        <end position="63"/>
    </location>
</feature>
<dbReference type="Proteomes" id="UP000578531">
    <property type="component" value="Unassembled WGS sequence"/>
</dbReference>
<protein>
    <submittedName>
        <fullName evidence="3">Uncharacterized protein</fullName>
    </submittedName>
</protein>
<keyword evidence="4" id="KW-1185">Reference proteome</keyword>
<evidence type="ECO:0000313" key="4">
    <source>
        <dbReference type="Proteomes" id="UP000578531"/>
    </source>
</evidence>
<dbReference type="GeneID" id="59293692"/>
<feature type="compositionally biased region" description="Low complexity" evidence="2">
    <location>
        <begin position="186"/>
        <end position="216"/>
    </location>
</feature>
<keyword evidence="1" id="KW-0175">Coiled coil</keyword>
<dbReference type="OrthoDB" id="10434969at2759"/>
<sequence>MSSSPDSSLHSTTNPDASVHTKHPSAFLPPNSPLPTISGDIPGYGAVHRYPSDNDMRPRNAPTAAEATAITALQIAEERHAREIQALKEEHTQDLEALREETKSVHDIETIEVKMALYAEHKRDLSELKEERERAFEHSKTFFLATRAREKSPARFPTPSPVAGVPRELRPTCAAAPVEATSVPGPDAGPASTSTASSTATTSPDIPTSSTTTTAPTSPPMPPPPDARRGSAVAAAPHVHFLTTGITPTEAKEATGEGEKRGGGREGAVKVVVGAGEGDDGGEREGEGGVGAAVVEKYFLPCRLEWRD</sequence>
<dbReference type="EMBL" id="JACCJC010000082">
    <property type="protein sequence ID" value="KAF6227725.1"/>
    <property type="molecule type" value="Genomic_DNA"/>
</dbReference>
<proteinExistence type="predicted"/>
<evidence type="ECO:0000313" key="3">
    <source>
        <dbReference type="EMBL" id="KAF6227725.1"/>
    </source>
</evidence>
<feature type="coiled-coil region" evidence="1">
    <location>
        <begin position="70"/>
        <end position="138"/>
    </location>
</feature>
<evidence type="ECO:0000256" key="1">
    <source>
        <dbReference type="SAM" id="Coils"/>
    </source>
</evidence>
<gene>
    <name evidence="3" type="ORF">HO173_012055</name>
</gene>